<name>A0A225VC39_9STRA</name>
<evidence type="ECO:0000313" key="2">
    <source>
        <dbReference type="EMBL" id="OWZ02050.1"/>
    </source>
</evidence>
<dbReference type="EMBL" id="NBNE01006430">
    <property type="protein sequence ID" value="OWZ02050.1"/>
    <property type="molecule type" value="Genomic_DNA"/>
</dbReference>
<dbReference type="Proteomes" id="UP000198211">
    <property type="component" value="Unassembled WGS sequence"/>
</dbReference>
<evidence type="ECO:0000313" key="3">
    <source>
        <dbReference type="Proteomes" id="UP000198211"/>
    </source>
</evidence>
<gene>
    <name evidence="2" type="ORF">PHMEG_00026456</name>
</gene>
<accession>A0A225VC39</accession>
<protein>
    <recommendedName>
        <fullName evidence="4">RxLR effector protein</fullName>
    </recommendedName>
</protein>
<feature type="chain" id="PRO_5012646467" description="RxLR effector protein" evidence="1">
    <location>
        <begin position="24"/>
        <end position="251"/>
    </location>
</feature>
<reference evidence="3" key="1">
    <citation type="submission" date="2017-03" db="EMBL/GenBank/DDBJ databases">
        <title>Phytopthora megakarya and P. palmivora, two closely related causual agents of cacao black pod achieved similar genome size and gene model numbers by different mechanisms.</title>
        <authorList>
            <person name="Ali S."/>
            <person name="Shao J."/>
            <person name="Larry D.J."/>
            <person name="Kronmiller B."/>
            <person name="Shen D."/>
            <person name="Strem M.D."/>
            <person name="Melnick R.L."/>
            <person name="Guiltinan M.J."/>
            <person name="Tyler B.M."/>
            <person name="Meinhardt L.W."/>
            <person name="Bailey B.A."/>
        </authorList>
    </citation>
    <scope>NUCLEOTIDE SEQUENCE [LARGE SCALE GENOMIC DNA]</scope>
    <source>
        <strain evidence="3">zdho120</strain>
    </source>
</reference>
<sequence>MRLQVILLLALVAMFSGCAPATARSNRDDASTKGFLRTDDDNGEERAVKFEGLAKLFKPPLTPAERRAAELEKLAKMKDLTKAFKYLKLNKFKSVKVKELKLEDVDKLFASEKYKVWAIHLARWNQRQPKEKHFNVAKMFNQELGSEKAFKVFNIASTSANPTVKTLGDTFQVLLLRQLANAGEDYKKIQSIAGSDEVAAKWLNLVLQSSSEHDQQVVKRTWKPHDEVVKSYPSLGDQYANTLISMAAGAN</sequence>
<organism evidence="2 3">
    <name type="scientific">Phytophthora megakarya</name>
    <dbReference type="NCBI Taxonomy" id="4795"/>
    <lineage>
        <taxon>Eukaryota</taxon>
        <taxon>Sar</taxon>
        <taxon>Stramenopiles</taxon>
        <taxon>Oomycota</taxon>
        <taxon>Peronosporomycetes</taxon>
        <taxon>Peronosporales</taxon>
        <taxon>Peronosporaceae</taxon>
        <taxon>Phytophthora</taxon>
    </lineage>
</organism>
<keyword evidence="1" id="KW-0732">Signal</keyword>
<evidence type="ECO:0008006" key="4">
    <source>
        <dbReference type="Google" id="ProtNLM"/>
    </source>
</evidence>
<keyword evidence="3" id="KW-1185">Reference proteome</keyword>
<dbReference type="PROSITE" id="PS51257">
    <property type="entry name" value="PROKAR_LIPOPROTEIN"/>
    <property type="match status" value="1"/>
</dbReference>
<feature type="signal peptide" evidence="1">
    <location>
        <begin position="1"/>
        <end position="23"/>
    </location>
</feature>
<evidence type="ECO:0000256" key="1">
    <source>
        <dbReference type="SAM" id="SignalP"/>
    </source>
</evidence>
<dbReference type="AlphaFoldDB" id="A0A225VC39"/>
<proteinExistence type="predicted"/>
<comment type="caution">
    <text evidence="2">The sequence shown here is derived from an EMBL/GenBank/DDBJ whole genome shotgun (WGS) entry which is preliminary data.</text>
</comment>